<dbReference type="InterPro" id="IPR006680">
    <property type="entry name" value="Amidohydro-rel"/>
</dbReference>
<gene>
    <name evidence="3" type="ORF">DEO72_LG7g1821</name>
</gene>
<feature type="domain" description="Urease" evidence="2">
    <location>
        <begin position="108"/>
        <end position="182"/>
    </location>
</feature>
<dbReference type="Gene3D" id="3.20.20.140">
    <property type="entry name" value="Metal-dependent hydrolases"/>
    <property type="match status" value="1"/>
</dbReference>
<dbReference type="PROSITE" id="PS51368">
    <property type="entry name" value="UREASE_3"/>
    <property type="match status" value="1"/>
</dbReference>
<evidence type="ECO:0000256" key="1">
    <source>
        <dbReference type="PROSITE-ProRule" id="PRU00700"/>
    </source>
</evidence>
<dbReference type="InterPro" id="IPR036461">
    <property type="entry name" value="Urease_betasu_sf"/>
</dbReference>
<dbReference type="SUPFAM" id="SSF51278">
    <property type="entry name" value="Urease, beta-subunit"/>
    <property type="match status" value="1"/>
</dbReference>
<dbReference type="InterPro" id="IPR032466">
    <property type="entry name" value="Metal_Hydrolase"/>
</dbReference>
<organism evidence="3 4">
    <name type="scientific">Vigna unguiculata</name>
    <name type="common">Cowpea</name>
    <dbReference type="NCBI Taxonomy" id="3917"/>
    <lineage>
        <taxon>Eukaryota</taxon>
        <taxon>Viridiplantae</taxon>
        <taxon>Streptophyta</taxon>
        <taxon>Embryophyta</taxon>
        <taxon>Tracheophyta</taxon>
        <taxon>Spermatophyta</taxon>
        <taxon>Magnoliopsida</taxon>
        <taxon>eudicotyledons</taxon>
        <taxon>Gunneridae</taxon>
        <taxon>Pentapetalae</taxon>
        <taxon>rosids</taxon>
        <taxon>fabids</taxon>
        <taxon>Fabales</taxon>
        <taxon>Fabaceae</taxon>
        <taxon>Papilionoideae</taxon>
        <taxon>50 kb inversion clade</taxon>
        <taxon>NPAAA clade</taxon>
        <taxon>indigoferoid/millettioid clade</taxon>
        <taxon>Phaseoleae</taxon>
        <taxon>Vigna</taxon>
    </lineage>
</organism>
<comment type="caution">
    <text evidence="1">Lacks conserved residue(s) required for the propagation of feature annotation.</text>
</comment>
<dbReference type="SUPFAM" id="SSF51556">
    <property type="entry name" value="Metallo-dependent hydrolases"/>
    <property type="match status" value="1"/>
</dbReference>
<sequence>MACRRIRFLAPMDKRRQRKSSCRQGECKSFVLVNIGGNKVIRGGNNIADGLVNDSNCIVAMEGNSAQLDELHDIINIGAMGLKQRWSYGIEVARGLGNYTSYNRHLFVNIHTDTLNESRFVEHTIDAFKGRTIHAYHSEGAGGGHAPDIIKVCGVKNVLQSSTNPMCLYTSNTIDEHHDMSV</sequence>
<dbReference type="GO" id="GO:0016151">
    <property type="term" value="F:nickel cation binding"/>
    <property type="evidence" value="ECO:0007669"/>
    <property type="project" value="InterPro"/>
</dbReference>
<dbReference type="AlphaFoldDB" id="A0A4D6MIH9"/>
<dbReference type="PANTHER" id="PTHR43440:SF1">
    <property type="entry name" value="UREASE"/>
    <property type="match status" value="1"/>
</dbReference>
<dbReference type="EMBL" id="CP039351">
    <property type="protein sequence ID" value="QCE00531.1"/>
    <property type="molecule type" value="Genomic_DNA"/>
</dbReference>
<evidence type="ECO:0000259" key="2">
    <source>
        <dbReference type="PROSITE" id="PS51368"/>
    </source>
</evidence>
<proteinExistence type="predicted"/>
<dbReference type="GO" id="GO:0009039">
    <property type="term" value="F:urease activity"/>
    <property type="evidence" value="ECO:0007669"/>
    <property type="project" value="InterPro"/>
</dbReference>
<dbReference type="InterPro" id="IPR017951">
    <property type="entry name" value="Urease_asu_c"/>
</dbReference>
<dbReference type="PANTHER" id="PTHR43440">
    <property type="entry name" value="UREASE"/>
    <property type="match status" value="1"/>
</dbReference>
<protein>
    <submittedName>
        <fullName evidence="3">Urease</fullName>
    </submittedName>
</protein>
<dbReference type="Pfam" id="PF01979">
    <property type="entry name" value="Amidohydro_1"/>
    <property type="match status" value="1"/>
</dbReference>
<dbReference type="InterPro" id="IPR050112">
    <property type="entry name" value="Urease_alpha_subunit"/>
</dbReference>
<evidence type="ECO:0000313" key="4">
    <source>
        <dbReference type="Proteomes" id="UP000501690"/>
    </source>
</evidence>
<name>A0A4D6MIH9_VIGUN</name>
<dbReference type="Proteomes" id="UP000501690">
    <property type="component" value="Linkage Group LG7"/>
</dbReference>
<keyword evidence="4" id="KW-1185">Reference proteome</keyword>
<reference evidence="3 4" key="1">
    <citation type="submission" date="2019-04" db="EMBL/GenBank/DDBJ databases">
        <title>An improved genome assembly and genetic linkage map for asparagus bean, Vigna unguiculata ssp. sesquipedialis.</title>
        <authorList>
            <person name="Xia Q."/>
            <person name="Zhang R."/>
            <person name="Dong Y."/>
        </authorList>
    </citation>
    <scope>NUCLEOTIDE SEQUENCE [LARGE SCALE GENOMIC DNA]</scope>
    <source>
        <tissue evidence="3">Leaf</tissue>
    </source>
</reference>
<evidence type="ECO:0000313" key="3">
    <source>
        <dbReference type="EMBL" id="QCE00531.1"/>
    </source>
</evidence>
<accession>A0A4D6MIH9</accession>